<dbReference type="EMBL" id="JACGCM010002261">
    <property type="protein sequence ID" value="KAF6142323.1"/>
    <property type="molecule type" value="Genomic_DNA"/>
</dbReference>
<dbReference type="PANTHER" id="PTHR33416:SF17">
    <property type="entry name" value="PROTEIN KAKU4"/>
    <property type="match status" value="1"/>
</dbReference>
<evidence type="ECO:0000313" key="2">
    <source>
        <dbReference type="EMBL" id="KAF6142323.1"/>
    </source>
</evidence>
<accession>A0A7J7LI54</accession>
<feature type="region of interest" description="Disordered" evidence="1">
    <location>
        <begin position="553"/>
        <end position="609"/>
    </location>
</feature>
<dbReference type="GO" id="GO:0071763">
    <property type="term" value="P:nuclear membrane organization"/>
    <property type="evidence" value="ECO:0007669"/>
    <property type="project" value="TreeGrafter"/>
</dbReference>
<comment type="caution">
    <text evidence="2">The sequence shown here is derived from an EMBL/GenBank/DDBJ whole genome shotgun (WGS) entry which is preliminary data.</text>
</comment>
<dbReference type="AlphaFoldDB" id="A0A7J7LI54"/>
<dbReference type="PANTHER" id="PTHR33416">
    <property type="entry name" value="NUCLEAR PORE COMPLEX PROTEIN NUP1"/>
    <property type="match status" value="1"/>
</dbReference>
<feature type="region of interest" description="Disordered" evidence="1">
    <location>
        <begin position="25"/>
        <end position="53"/>
    </location>
</feature>
<protein>
    <recommendedName>
        <fullName evidence="4">Protein KAKU4-like</fullName>
    </recommendedName>
</protein>
<sequence length="609" mass="66101">MSNIFKAREITNVGSGGKIVRARRIRAATSPYARPLSTPTPSPPPSPSGNPNWLFSATRMIANGAGKLISTLLSPTSSSSSSDSGDDSMSEDDDDGDDDTSSQEADRVNKNLVTSENHVEVELQPKVRNSEAKLTIEKLLMQETFSRDECNRLTEIILSRVVEDIGNLSAITIVGASEPDWQIIKPQTTYSSLGTGYKSLSPTASALRCYTPDFRNTAIMEARRWLEERKSVSSSKLDQNRVAFTSNPRVLPNAGEGRAGSPVDMAKSYMKSRPLWASPTLGHYGFQCETPSPIATHLFKEESPYSLAGHNLHPPEALRRSSIVDSWNTVDETRTVRFNLGENTLQPAIDLEHKCSETSSTLDKSHLEVGGTHGSNSLRVTRHEEAPADVVVNGGFSVHGRTGDKTNSTGRAILHSDKNQDLVDFSVVLGEGSTSLVVDAFSVEPLDTRAPEGNHPTEKDINGSKVRCVVKSQPLLASSSSVDLNAESGVKLTNNGDNINESCSRDGKLTTDLRPTTKEDFNLVSSSVRRLATITPAEEEICELLSEASVEVPLNEETVSGSQNSSSRHPNDGAPISSYGNARQFNDKAEKQQLKKVGRYTRRSRGMGN</sequence>
<feature type="region of interest" description="Disordered" evidence="1">
    <location>
        <begin position="72"/>
        <end position="116"/>
    </location>
</feature>
<evidence type="ECO:0008006" key="4">
    <source>
        <dbReference type="Google" id="ProtNLM"/>
    </source>
</evidence>
<evidence type="ECO:0000313" key="3">
    <source>
        <dbReference type="Proteomes" id="UP000541444"/>
    </source>
</evidence>
<organism evidence="2 3">
    <name type="scientific">Kingdonia uniflora</name>
    <dbReference type="NCBI Taxonomy" id="39325"/>
    <lineage>
        <taxon>Eukaryota</taxon>
        <taxon>Viridiplantae</taxon>
        <taxon>Streptophyta</taxon>
        <taxon>Embryophyta</taxon>
        <taxon>Tracheophyta</taxon>
        <taxon>Spermatophyta</taxon>
        <taxon>Magnoliopsida</taxon>
        <taxon>Ranunculales</taxon>
        <taxon>Circaeasteraceae</taxon>
        <taxon>Kingdonia</taxon>
    </lineage>
</organism>
<dbReference type="GO" id="GO:0005635">
    <property type="term" value="C:nuclear envelope"/>
    <property type="evidence" value="ECO:0007669"/>
    <property type="project" value="TreeGrafter"/>
</dbReference>
<proteinExistence type="predicted"/>
<dbReference type="Proteomes" id="UP000541444">
    <property type="component" value="Unassembled WGS sequence"/>
</dbReference>
<gene>
    <name evidence="2" type="ORF">GIB67_023348</name>
</gene>
<reference evidence="2 3" key="1">
    <citation type="journal article" date="2020" name="IScience">
        <title>Genome Sequencing of the Endangered Kingdonia uniflora (Circaeasteraceae, Ranunculales) Reveals Potential Mechanisms of Evolutionary Specialization.</title>
        <authorList>
            <person name="Sun Y."/>
            <person name="Deng T."/>
            <person name="Zhang A."/>
            <person name="Moore M.J."/>
            <person name="Landis J.B."/>
            <person name="Lin N."/>
            <person name="Zhang H."/>
            <person name="Zhang X."/>
            <person name="Huang J."/>
            <person name="Zhang X."/>
            <person name="Sun H."/>
            <person name="Wang H."/>
        </authorList>
    </citation>
    <scope>NUCLEOTIDE SEQUENCE [LARGE SCALE GENOMIC DNA]</scope>
    <source>
        <strain evidence="2">TB1705</strain>
        <tissue evidence="2">Leaf</tissue>
    </source>
</reference>
<name>A0A7J7LI54_9MAGN</name>
<keyword evidence="3" id="KW-1185">Reference proteome</keyword>
<feature type="compositionally biased region" description="Polar residues" evidence="1">
    <location>
        <begin position="557"/>
        <end position="568"/>
    </location>
</feature>
<feature type="compositionally biased region" description="Low complexity" evidence="1">
    <location>
        <begin position="74"/>
        <end position="83"/>
    </location>
</feature>
<dbReference type="OrthoDB" id="666185at2759"/>
<feature type="compositionally biased region" description="Pro residues" evidence="1">
    <location>
        <begin position="38"/>
        <end position="48"/>
    </location>
</feature>
<feature type="compositionally biased region" description="Basic residues" evidence="1">
    <location>
        <begin position="594"/>
        <end position="609"/>
    </location>
</feature>
<feature type="compositionally biased region" description="Acidic residues" evidence="1">
    <location>
        <begin position="84"/>
        <end position="101"/>
    </location>
</feature>
<evidence type="ECO:0000256" key="1">
    <source>
        <dbReference type="SAM" id="MobiDB-lite"/>
    </source>
</evidence>